<dbReference type="InterPro" id="IPR005998">
    <property type="entry name" value="Ribosomal_uL30_euk"/>
</dbReference>
<dbReference type="Pfam" id="PF08079">
    <property type="entry name" value="Ribosomal_L30_N"/>
    <property type="match status" value="1"/>
</dbReference>
<dbReference type="WBParaSite" id="maker-uti_cns_0011906-snap-gene-0.3-mRNA-1">
    <property type="protein sequence ID" value="maker-uti_cns_0011906-snap-gene-0.3-mRNA-1"/>
    <property type="gene ID" value="maker-uti_cns_0011906-snap-gene-0.3"/>
</dbReference>
<dbReference type="AlphaFoldDB" id="A0A1I8IDL0"/>
<accession>A0A1I8IDL0</accession>
<dbReference type="CDD" id="cd01722">
    <property type="entry name" value="Sm_F"/>
    <property type="match status" value="1"/>
</dbReference>
<evidence type="ECO:0000256" key="3">
    <source>
        <dbReference type="ARBA" id="ARBA00023274"/>
    </source>
</evidence>
<dbReference type="PROSITE" id="PS52002">
    <property type="entry name" value="SM"/>
    <property type="match status" value="1"/>
</dbReference>
<dbReference type="GO" id="GO:0005681">
    <property type="term" value="C:spliceosomal complex"/>
    <property type="evidence" value="ECO:0007669"/>
    <property type="project" value="InterPro"/>
</dbReference>
<dbReference type="GO" id="GO:0000463">
    <property type="term" value="P:maturation of LSU-rRNA from tricistronic rRNA transcript (SSU-rRNA, 5.8S rRNA, LSU-rRNA)"/>
    <property type="evidence" value="ECO:0007669"/>
    <property type="project" value="TreeGrafter"/>
</dbReference>
<dbReference type="PANTHER" id="PTHR11524:SF16">
    <property type="entry name" value="LARGE RIBOSOMAL SUBUNIT PROTEIN UL30"/>
    <property type="match status" value="1"/>
</dbReference>
<dbReference type="PANTHER" id="PTHR11524">
    <property type="entry name" value="60S RIBOSOMAL PROTEIN L7"/>
    <property type="match status" value="1"/>
</dbReference>
<keyword evidence="2" id="KW-0689">Ribosomal protein</keyword>
<dbReference type="InterPro" id="IPR039699">
    <property type="entry name" value="Ribosomal_uL30"/>
</dbReference>
<feature type="domain" description="Sm" evidence="8">
    <location>
        <begin position="13"/>
        <end position="85"/>
    </location>
</feature>
<dbReference type="GO" id="GO:0003723">
    <property type="term" value="F:RNA binding"/>
    <property type="evidence" value="ECO:0007669"/>
    <property type="project" value="InterPro"/>
</dbReference>
<evidence type="ECO:0000313" key="10">
    <source>
        <dbReference type="WBParaSite" id="maker-uti_cns_0011906-snap-gene-0.3-mRNA-1"/>
    </source>
</evidence>
<dbReference type="InterPro" id="IPR012988">
    <property type="entry name" value="Ribosomal_uL30_N_euk"/>
</dbReference>
<evidence type="ECO:0000256" key="7">
    <source>
        <dbReference type="SAM" id="MobiDB-lite"/>
    </source>
</evidence>
<dbReference type="InterPro" id="IPR036919">
    <property type="entry name" value="Ribo_uL30_ferredoxin-like_sf"/>
</dbReference>
<evidence type="ECO:0000256" key="2">
    <source>
        <dbReference type="ARBA" id="ARBA00022980"/>
    </source>
</evidence>
<sequence>LSGNMSAGVTTINPKPFLASLTGKAVVVKLKWGMEYKGFLVSVDSYMNLQLANAEEFIDGCQTGHLGEMLIRCNNVLRVKMPTEKKAAVKKPAKKGDSATKAKRVPAVPETALKGKKAAIEARAKRLRLSVLRRRKERQKRMAVFKKAEKYQLQYESMAKSELQKARQAKKHSNFYVPAEAKVAFVVRIRGINGLHPKPRKILQLFRMRQINNGVFLKLNKATINMLRIIEPYIMWGYPDLKSVRSLLYKRGFGRVNGQRVPLTDNKIVEKALGRKGVTCIEDMIHQIYTCGPRFKAVTNFLWAFKLKTPRGGFRKKANHFVEGGDFGNREFYINRMLRRMLVYSGAQLVLRLVVLDWPAVTAPFRVLQRLARRVPQPGIAVNLRPPLLESLLNGQLDLRVHQRLVAGQHGLYDLQPGRDALDEFLGVAPNRAALSRASPTPASTVWRLRATACCRARRPQMRPAFCGGWYGTAVSVLAAAEEANNAVKCAVQTALAWRVAAAALNSWLLRLRHCPAAEDTGDGPSDLLLIALAVIIAWLRRRRWRRRMEAAAVDKCRCTRVQDGATGISGREAQTWPRNRLSRSFLSSRNPAELVEEDVATKLVLNVHPPLGVLGEPLDSRDPLWKRSGEQGFNGVDCRQLARLLDPPDVIAKDEEQRTWTEGGGFELESRPSIMPMADGLQLGWSISPYLAEFRAFNPIELANRLRPLFAAGFAVAALSGSSCMLPRAACHWQIALLSSGLAGVLPCCRLPSAAPPATAAVPEASSVAAGGVL</sequence>
<feature type="region of interest" description="Disordered" evidence="7">
    <location>
        <begin position="87"/>
        <end position="106"/>
    </location>
</feature>
<dbReference type="InterPro" id="IPR001163">
    <property type="entry name" value="Sm_dom_euk/arc"/>
</dbReference>
<dbReference type="SUPFAM" id="SSF55129">
    <property type="entry name" value="Ribosomal protein L30p/L7e"/>
    <property type="match status" value="1"/>
</dbReference>
<evidence type="ECO:0000256" key="6">
    <source>
        <dbReference type="ARBA" id="ARBA00041271"/>
    </source>
</evidence>
<dbReference type="GO" id="GO:0022625">
    <property type="term" value="C:cytosolic large ribosomal subunit"/>
    <property type="evidence" value="ECO:0007669"/>
    <property type="project" value="TreeGrafter"/>
</dbReference>
<evidence type="ECO:0000256" key="1">
    <source>
        <dbReference type="ARBA" id="ARBA00007594"/>
    </source>
</evidence>
<dbReference type="InterPro" id="IPR035808">
    <property type="entry name" value="Ribosomal_uL30_euk_arc"/>
</dbReference>
<dbReference type="Gene3D" id="3.30.1390.20">
    <property type="entry name" value="Ribosomal protein L30, ferredoxin-like fold domain"/>
    <property type="match status" value="2"/>
</dbReference>
<dbReference type="SUPFAM" id="SSF50182">
    <property type="entry name" value="Sm-like ribonucleoproteins"/>
    <property type="match status" value="1"/>
</dbReference>
<evidence type="ECO:0000259" key="8">
    <source>
        <dbReference type="PROSITE" id="PS52002"/>
    </source>
</evidence>
<dbReference type="InterPro" id="IPR047575">
    <property type="entry name" value="Sm"/>
</dbReference>
<dbReference type="Proteomes" id="UP000095280">
    <property type="component" value="Unplaced"/>
</dbReference>
<organism evidence="9 10">
    <name type="scientific">Macrostomum lignano</name>
    <dbReference type="NCBI Taxonomy" id="282301"/>
    <lineage>
        <taxon>Eukaryota</taxon>
        <taxon>Metazoa</taxon>
        <taxon>Spiralia</taxon>
        <taxon>Lophotrochozoa</taxon>
        <taxon>Platyhelminthes</taxon>
        <taxon>Rhabditophora</taxon>
        <taxon>Macrostomorpha</taxon>
        <taxon>Macrostomida</taxon>
        <taxon>Macrostomidae</taxon>
        <taxon>Macrostomum</taxon>
    </lineage>
</organism>
<dbReference type="GO" id="GO:0003735">
    <property type="term" value="F:structural constituent of ribosome"/>
    <property type="evidence" value="ECO:0007669"/>
    <property type="project" value="TreeGrafter"/>
</dbReference>
<proteinExistence type="inferred from homology"/>
<dbReference type="FunFam" id="3.30.1390.20:FF:000002">
    <property type="entry name" value="60S ribosomal protein L7"/>
    <property type="match status" value="1"/>
</dbReference>
<dbReference type="Pfam" id="PF01423">
    <property type="entry name" value="LSM"/>
    <property type="match status" value="1"/>
</dbReference>
<protein>
    <recommendedName>
        <fullName evidence="5">Large ribosomal subunit protein uL30</fullName>
    </recommendedName>
    <alternativeName>
        <fullName evidence="6">60S ribosomal protein L7</fullName>
    </alternativeName>
    <alternativeName>
        <fullName evidence="4">Sm protein F</fullName>
    </alternativeName>
</protein>
<dbReference type="CDD" id="cd01657">
    <property type="entry name" value="Ribosomal_L7_archeal_euk"/>
    <property type="match status" value="1"/>
</dbReference>
<name>A0A1I8IDL0_9PLAT</name>
<keyword evidence="3" id="KW-0687">Ribonucleoprotein</keyword>
<comment type="similarity">
    <text evidence="1">Belongs to the universal ribosomal protein uL30 family.</text>
</comment>
<dbReference type="FunFam" id="3.30.1390.20:FF:000003">
    <property type="entry name" value="60S ribosomal protein L7"/>
    <property type="match status" value="1"/>
</dbReference>
<reference evidence="10" key="1">
    <citation type="submission" date="2016-11" db="UniProtKB">
        <authorList>
            <consortium name="WormBaseParasite"/>
        </authorList>
    </citation>
    <scope>IDENTIFICATION</scope>
</reference>
<dbReference type="GO" id="GO:0000398">
    <property type="term" value="P:mRNA splicing, via spliceosome"/>
    <property type="evidence" value="ECO:0007669"/>
    <property type="project" value="InterPro"/>
</dbReference>
<evidence type="ECO:0000256" key="4">
    <source>
        <dbReference type="ARBA" id="ARBA00030144"/>
    </source>
</evidence>
<dbReference type="InterPro" id="IPR016082">
    <property type="entry name" value="Ribosomal_uL30_ferredoxin-like"/>
</dbReference>
<evidence type="ECO:0000256" key="5">
    <source>
        <dbReference type="ARBA" id="ARBA00040575"/>
    </source>
</evidence>
<dbReference type="InterPro" id="IPR034100">
    <property type="entry name" value="Sm_F"/>
</dbReference>
<dbReference type="Pfam" id="PF00327">
    <property type="entry name" value="Ribosomal_L30"/>
    <property type="match status" value="1"/>
</dbReference>
<dbReference type="Gene3D" id="2.30.30.100">
    <property type="match status" value="1"/>
</dbReference>
<dbReference type="NCBIfam" id="TIGR01310">
    <property type="entry name" value="uL30_euk"/>
    <property type="match status" value="1"/>
</dbReference>
<keyword evidence="9" id="KW-1185">Reference proteome</keyword>
<dbReference type="SMART" id="SM00651">
    <property type="entry name" value="Sm"/>
    <property type="match status" value="1"/>
</dbReference>
<dbReference type="InterPro" id="IPR010920">
    <property type="entry name" value="LSM_dom_sf"/>
</dbReference>
<evidence type="ECO:0000313" key="9">
    <source>
        <dbReference type="Proteomes" id="UP000095280"/>
    </source>
</evidence>